<dbReference type="Proteomes" id="UP000184088">
    <property type="component" value="Unassembled WGS sequence"/>
</dbReference>
<dbReference type="PROSITE" id="PS50263">
    <property type="entry name" value="CN_HYDROLASE"/>
    <property type="match status" value="1"/>
</dbReference>
<accession>A0A1M5E2D9</accession>
<dbReference type="RefSeq" id="WP_073345880.1">
    <property type="nucleotide sequence ID" value="NZ_FQVH01000041.1"/>
</dbReference>
<dbReference type="InterPro" id="IPR003010">
    <property type="entry name" value="C-N_Hydrolase"/>
</dbReference>
<dbReference type="EMBL" id="FQVH01000041">
    <property type="protein sequence ID" value="SHF73428.1"/>
    <property type="molecule type" value="Genomic_DNA"/>
</dbReference>
<dbReference type="Gene3D" id="3.60.110.10">
    <property type="entry name" value="Carbon-nitrogen hydrolase"/>
    <property type="match status" value="1"/>
</dbReference>
<dbReference type="STRING" id="1121256.SAMN02746089_02465"/>
<keyword evidence="4" id="KW-1185">Reference proteome</keyword>
<gene>
    <name evidence="3" type="ORF">SAMN02746089_02465</name>
</gene>
<evidence type="ECO:0000259" key="2">
    <source>
        <dbReference type="PROSITE" id="PS50263"/>
    </source>
</evidence>
<feature type="domain" description="CN hydrolase" evidence="2">
    <location>
        <begin position="3"/>
        <end position="264"/>
    </location>
</feature>
<evidence type="ECO:0000313" key="3">
    <source>
        <dbReference type="EMBL" id="SHF73428.1"/>
    </source>
</evidence>
<evidence type="ECO:0000256" key="1">
    <source>
        <dbReference type="ARBA" id="ARBA00022801"/>
    </source>
</evidence>
<keyword evidence="1 3" id="KW-0378">Hydrolase</keyword>
<dbReference type="InterPro" id="IPR050345">
    <property type="entry name" value="Aliph_Amidase/BUP"/>
</dbReference>
<name>A0A1M5E2D9_9THEO</name>
<dbReference type="SUPFAM" id="SSF56317">
    <property type="entry name" value="Carbon-nitrogen hydrolase"/>
    <property type="match status" value="1"/>
</dbReference>
<proteinExistence type="predicted"/>
<reference evidence="3 4" key="1">
    <citation type="submission" date="2016-11" db="EMBL/GenBank/DDBJ databases">
        <authorList>
            <person name="Jaros S."/>
            <person name="Januszkiewicz K."/>
            <person name="Wedrychowicz H."/>
        </authorList>
    </citation>
    <scope>NUCLEOTIDE SEQUENCE [LARGE SCALE GENOMIC DNA]</scope>
    <source>
        <strain evidence="3 4">DSM 17918</strain>
    </source>
</reference>
<dbReference type="OrthoDB" id="9811121at2"/>
<protein>
    <submittedName>
        <fullName evidence="3">Predicted amidohydrolase</fullName>
    </submittedName>
</protein>
<dbReference type="InterPro" id="IPR036526">
    <property type="entry name" value="C-N_Hydrolase_sf"/>
</dbReference>
<dbReference type="Pfam" id="PF00795">
    <property type="entry name" value="CN_hydrolase"/>
    <property type="match status" value="1"/>
</dbReference>
<dbReference type="AlphaFoldDB" id="A0A1M5E2D9"/>
<dbReference type="PANTHER" id="PTHR43674:SF2">
    <property type="entry name" value="BETA-UREIDOPROPIONASE"/>
    <property type="match status" value="1"/>
</dbReference>
<sequence length="305" mass="35219">MIIKVALLQMFPHGNNQRKNLEKGDEFCRKASKLGADIALFPEMWNIGYTPYHHEVWEHDYDPFNPKYPKLREKWKEQAINQNDDFIVHFTNLARELDMAIAITYLEKWPGLPRNSIALIDRHGKIVMTYAKVHTCDFSLEAACTPGEDFYVCDLNTKSGDIKVGAMICYDREFPESARILMLKGAEIILIPNACEMDINRTAQLRARAFENMVAIALANYAGEEHGNSMAYDGMAYDENGKSRDMLVIKAGKNEGIYIAEFDIDKLRDYRSRETWGNAFRKPDRYTMLISPEVNEPFIRKEARR</sequence>
<dbReference type="GO" id="GO:0016811">
    <property type="term" value="F:hydrolase activity, acting on carbon-nitrogen (but not peptide) bonds, in linear amides"/>
    <property type="evidence" value="ECO:0007669"/>
    <property type="project" value="TreeGrafter"/>
</dbReference>
<dbReference type="CDD" id="cd07197">
    <property type="entry name" value="nitrilase"/>
    <property type="match status" value="1"/>
</dbReference>
<dbReference type="PANTHER" id="PTHR43674">
    <property type="entry name" value="NITRILASE C965.09-RELATED"/>
    <property type="match status" value="1"/>
</dbReference>
<organism evidence="3 4">
    <name type="scientific">Caldanaerobius fijiensis DSM 17918</name>
    <dbReference type="NCBI Taxonomy" id="1121256"/>
    <lineage>
        <taxon>Bacteria</taxon>
        <taxon>Bacillati</taxon>
        <taxon>Bacillota</taxon>
        <taxon>Clostridia</taxon>
        <taxon>Thermoanaerobacterales</taxon>
        <taxon>Thermoanaerobacteraceae</taxon>
        <taxon>Caldanaerobius</taxon>
    </lineage>
</organism>
<evidence type="ECO:0000313" key="4">
    <source>
        <dbReference type="Proteomes" id="UP000184088"/>
    </source>
</evidence>